<dbReference type="EMBL" id="JBHLVZ010000002">
    <property type="protein sequence ID" value="MFC0384838.1"/>
    <property type="molecule type" value="Genomic_DNA"/>
</dbReference>
<evidence type="ECO:0000313" key="1">
    <source>
        <dbReference type="EMBL" id="MFC0384838.1"/>
    </source>
</evidence>
<dbReference type="Gene3D" id="1.10.3700.10">
    <property type="entry name" value="AGR C 984p-like"/>
    <property type="match status" value="1"/>
</dbReference>
<sequence>MSGSIALALLGAGTSSSASVDGATAVLALRRASRADAETKGVGQMAKDSSVKLAIARFTEGVSRAKDVQAALRDPRVLTVLLPALGLPDAVDMPGLAARALASDPADAGSVASRLSDTRWKSAAATLNLAARGMDALRDPAVQNKLASSYTAYQWRLSKDTEAGGISDALYFRNRMATGKALGVYEVLGNSVLRRVVTGALGLPDALAIQEVTTQARAVTSRLDLSKLTDPRQATKLAERYIMAANGGAGGNATSLLSLLT</sequence>
<proteinExistence type="predicted"/>
<keyword evidence="2" id="KW-1185">Reference proteome</keyword>
<dbReference type="InterPro" id="IPR023157">
    <property type="entry name" value="AGR-C-984p-like_sf"/>
</dbReference>
<accession>A0ABV6IQB2</accession>
<dbReference type="RefSeq" id="WP_377048972.1">
    <property type="nucleotide sequence ID" value="NZ_JBHLVZ010000002.1"/>
</dbReference>
<comment type="caution">
    <text evidence="1">The sequence shown here is derived from an EMBL/GenBank/DDBJ whole genome shotgun (WGS) entry which is preliminary data.</text>
</comment>
<dbReference type="Proteomes" id="UP001589789">
    <property type="component" value="Unassembled WGS sequence"/>
</dbReference>
<name>A0ABV6IQB2_9PROT</name>
<gene>
    <name evidence="1" type="ORF">ACFFIC_04645</name>
</gene>
<dbReference type="SUPFAM" id="SSF158837">
    <property type="entry name" value="AGR C 984p-like"/>
    <property type="match status" value="1"/>
</dbReference>
<organism evidence="1 2">
    <name type="scientific">Muricoccus vinaceus</name>
    <dbReference type="NCBI Taxonomy" id="424704"/>
    <lineage>
        <taxon>Bacteria</taxon>
        <taxon>Pseudomonadati</taxon>
        <taxon>Pseudomonadota</taxon>
        <taxon>Alphaproteobacteria</taxon>
        <taxon>Acetobacterales</taxon>
        <taxon>Roseomonadaceae</taxon>
        <taxon>Muricoccus</taxon>
    </lineage>
</organism>
<dbReference type="InterPro" id="IPR010626">
    <property type="entry name" value="DUF1217"/>
</dbReference>
<dbReference type="Pfam" id="PF06748">
    <property type="entry name" value="DUF1217"/>
    <property type="match status" value="1"/>
</dbReference>
<evidence type="ECO:0000313" key="2">
    <source>
        <dbReference type="Proteomes" id="UP001589789"/>
    </source>
</evidence>
<reference evidence="1 2" key="1">
    <citation type="submission" date="2024-09" db="EMBL/GenBank/DDBJ databases">
        <authorList>
            <person name="Sun Q."/>
            <person name="Mori K."/>
        </authorList>
    </citation>
    <scope>NUCLEOTIDE SEQUENCE [LARGE SCALE GENOMIC DNA]</scope>
    <source>
        <strain evidence="1 2">CCM 7468</strain>
    </source>
</reference>
<protein>
    <submittedName>
        <fullName evidence="1">DUF1217 domain-containing protein</fullName>
    </submittedName>
</protein>